<reference evidence="1 2" key="1">
    <citation type="submission" date="2018-10" db="EMBL/GenBank/DDBJ databases">
        <title>Phylogenomics of Brevibacillus.</title>
        <authorList>
            <person name="Dunlap C."/>
        </authorList>
    </citation>
    <scope>NUCLEOTIDE SEQUENCE [LARGE SCALE GENOMIC DNA]</scope>
    <source>
        <strain evidence="1 2">JCM 15716</strain>
    </source>
</reference>
<dbReference type="EMBL" id="RHHQ01000012">
    <property type="protein sequence ID" value="RNB87213.1"/>
    <property type="molecule type" value="Genomic_DNA"/>
</dbReference>
<dbReference type="OrthoDB" id="1237440at2"/>
<organism evidence="1 2">
    <name type="scientific">Brevibacillus fluminis</name>
    <dbReference type="NCBI Taxonomy" id="511487"/>
    <lineage>
        <taxon>Bacteria</taxon>
        <taxon>Bacillati</taxon>
        <taxon>Bacillota</taxon>
        <taxon>Bacilli</taxon>
        <taxon>Bacillales</taxon>
        <taxon>Paenibacillaceae</taxon>
        <taxon>Brevibacillus</taxon>
    </lineage>
</organism>
<evidence type="ECO:0008006" key="3">
    <source>
        <dbReference type="Google" id="ProtNLM"/>
    </source>
</evidence>
<dbReference type="RefSeq" id="WP_122918912.1">
    <property type="nucleotide sequence ID" value="NZ_RHHQ01000012.1"/>
</dbReference>
<dbReference type="Proteomes" id="UP000271031">
    <property type="component" value="Unassembled WGS sequence"/>
</dbReference>
<evidence type="ECO:0000313" key="2">
    <source>
        <dbReference type="Proteomes" id="UP000271031"/>
    </source>
</evidence>
<dbReference type="AlphaFoldDB" id="A0A3M8DGK0"/>
<evidence type="ECO:0000313" key="1">
    <source>
        <dbReference type="EMBL" id="RNB87213.1"/>
    </source>
</evidence>
<sequence>MPKDEQMVTVSTPNKKTASDEIFETYFSYTDSKKYCVSYLLIIETSKETKNTLDKLILQIHNAMSDLDEITYQRITNKNKFSIQTESTELTVKINSEESEKENELLWEVSFEGDFKFLESFREKFLTSIKDICEKKYCLQDEISDEICVVAYPKVRQLENILREYLLRFFSKKFGSKWWKENSNKQLETKLKDRSGRAFNGILDMELFSIDFIDLTQLLDAKSQMEGHELIEALDNIVRSREDVEKFNQKIERVRNRYLGNWKKFFESHIKIDNFLKTWKDLYEIRCEVAHNALINLSRFSRLIILHTEIRVQLNKLIDDLRVIKTDEYALLDRILSLEINFSKEDIKSIIDRGILHITPQNFNEEALPVEIFNELILKSKEDLKLIGEYNSSEIQLNTDEDTLIAEEPISSVSISIHYSEVTNLVKGALMIGLGNNKFL</sequence>
<protein>
    <recommendedName>
        <fullName evidence="3">Apea-like HEPN domain-containing protein</fullName>
    </recommendedName>
</protein>
<accession>A0A3M8DGK0</accession>
<gene>
    <name evidence="1" type="ORF">EDM56_16175</name>
</gene>
<comment type="caution">
    <text evidence="1">The sequence shown here is derived from an EMBL/GenBank/DDBJ whole genome shotgun (WGS) entry which is preliminary data.</text>
</comment>
<keyword evidence="2" id="KW-1185">Reference proteome</keyword>
<name>A0A3M8DGK0_9BACL</name>
<proteinExistence type="predicted"/>